<accession>A0A5S9INZ2</accession>
<keyword evidence="3" id="KW-0731">Sigma factor</keyword>
<evidence type="ECO:0000313" key="8">
    <source>
        <dbReference type="Proteomes" id="UP000326354"/>
    </source>
</evidence>
<dbReference type="InterPro" id="IPR036388">
    <property type="entry name" value="WH-like_DNA-bd_sf"/>
</dbReference>
<reference evidence="7 8" key="1">
    <citation type="submission" date="2019-08" db="EMBL/GenBank/DDBJ databases">
        <title>Complete genome sequence of Candidatus Uab amorphum.</title>
        <authorList>
            <person name="Shiratori T."/>
            <person name="Suzuki S."/>
            <person name="Kakizawa Y."/>
            <person name="Ishida K."/>
        </authorList>
    </citation>
    <scope>NUCLEOTIDE SEQUENCE [LARGE SCALE GENOMIC DNA]</scope>
    <source>
        <strain evidence="7 8">SRT547</strain>
    </source>
</reference>
<evidence type="ECO:0000313" key="7">
    <source>
        <dbReference type="EMBL" id="BBM85214.1"/>
    </source>
</evidence>
<dbReference type="OrthoDB" id="273082at2"/>
<dbReference type="GO" id="GO:0006352">
    <property type="term" value="P:DNA-templated transcription initiation"/>
    <property type="evidence" value="ECO:0007669"/>
    <property type="project" value="InterPro"/>
</dbReference>
<dbReference type="InterPro" id="IPR014284">
    <property type="entry name" value="RNA_pol_sigma-70_dom"/>
</dbReference>
<dbReference type="InterPro" id="IPR013325">
    <property type="entry name" value="RNA_pol_sigma_r2"/>
</dbReference>
<dbReference type="SUPFAM" id="SSF88946">
    <property type="entry name" value="Sigma2 domain of RNA polymerase sigma factors"/>
    <property type="match status" value="1"/>
</dbReference>
<evidence type="ECO:0000256" key="3">
    <source>
        <dbReference type="ARBA" id="ARBA00023082"/>
    </source>
</evidence>
<evidence type="ECO:0000259" key="6">
    <source>
        <dbReference type="Pfam" id="PF08281"/>
    </source>
</evidence>
<organism evidence="7 8">
    <name type="scientific">Uabimicrobium amorphum</name>
    <dbReference type="NCBI Taxonomy" id="2596890"/>
    <lineage>
        <taxon>Bacteria</taxon>
        <taxon>Pseudomonadati</taxon>
        <taxon>Planctomycetota</taxon>
        <taxon>Candidatus Uabimicrobiia</taxon>
        <taxon>Candidatus Uabimicrobiales</taxon>
        <taxon>Candidatus Uabimicrobiaceae</taxon>
        <taxon>Candidatus Uabimicrobium</taxon>
    </lineage>
</organism>
<dbReference type="RefSeq" id="WP_151969328.1">
    <property type="nucleotide sequence ID" value="NZ_AP019860.1"/>
</dbReference>
<keyword evidence="4" id="KW-0804">Transcription</keyword>
<feature type="domain" description="RNA polymerase sigma factor 70 region 4 type 2" evidence="6">
    <location>
        <begin position="122"/>
        <end position="172"/>
    </location>
</feature>
<gene>
    <name evidence="7" type="ORF">UABAM_03577</name>
</gene>
<evidence type="ECO:0000256" key="4">
    <source>
        <dbReference type="ARBA" id="ARBA00023163"/>
    </source>
</evidence>
<dbReference type="InterPro" id="IPR007627">
    <property type="entry name" value="RNA_pol_sigma70_r2"/>
</dbReference>
<dbReference type="Pfam" id="PF04542">
    <property type="entry name" value="Sigma70_r2"/>
    <property type="match status" value="1"/>
</dbReference>
<dbReference type="CDD" id="cd06171">
    <property type="entry name" value="Sigma70_r4"/>
    <property type="match status" value="1"/>
</dbReference>
<name>A0A5S9INZ2_UABAM</name>
<dbReference type="Pfam" id="PF08281">
    <property type="entry name" value="Sigma70_r4_2"/>
    <property type="match status" value="1"/>
</dbReference>
<dbReference type="InterPro" id="IPR013249">
    <property type="entry name" value="RNA_pol_sigma70_r4_t2"/>
</dbReference>
<dbReference type="PANTHER" id="PTHR43133:SF51">
    <property type="entry name" value="RNA POLYMERASE SIGMA FACTOR"/>
    <property type="match status" value="1"/>
</dbReference>
<keyword evidence="8" id="KW-1185">Reference proteome</keyword>
<evidence type="ECO:0000256" key="2">
    <source>
        <dbReference type="ARBA" id="ARBA00023015"/>
    </source>
</evidence>
<feature type="domain" description="RNA polymerase sigma-70 region 2" evidence="5">
    <location>
        <begin position="24"/>
        <end position="88"/>
    </location>
</feature>
<dbReference type="Proteomes" id="UP000326354">
    <property type="component" value="Chromosome"/>
</dbReference>
<dbReference type="InterPro" id="IPR013324">
    <property type="entry name" value="RNA_pol_sigma_r3/r4-like"/>
</dbReference>
<comment type="similarity">
    <text evidence="1">Belongs to the sigma-70 factor family. ECF subfamily.</text>
</comment>
<sequence length="188" mass="22619">MADKEDTDIIKRCQQGDEEAFKQLVKRYQDKAIWIAYQMVNNYEEARDISQDAFIRVYKSINKFNLMSNFYTWLYRIVVNLCIDHLRRFKNRNRAISTEDIGEICDEKPSHEVNLEKMELLQKIYNVLEQIPPKYKAILILRDIEDYDCKEVADILNCNHNTIRWRLFRGRQIFKDIWEKTEGSKSPV</sequence>
<dbReference type="NCBIfam" id="TIGR02937">
    <property type="entry name" value="sigma70-ECF"/>
    <property type="match status" value="1"/>
</dbReference>
<dbReference type="KEGG" id="uam:UABAM_03577"/>
<dbReference type="Gene3D" id="1.10.10.10">
    <property type="entry name" value="Winged helix-like DNA-binding domain superfamily/Winged helix DNA-binding domain"/>
    <property type="match status" value="1"/>
</dbReference>
<dbReference type="InterPro" id="IPR039425">
    <property type="entry name" value="RNA_pol_sigma-70-like"/>
</dbReference>
<protein>
    <submittedName>
        <fullName evidence="7">RNA polymerase sigma factor</fullName>
    </submittedName>
</protein>
<dbReference type="Gene3D" id="1.10.1740.10">
    <property type="match status" value="1"/>
</dbReference>
<evidence type="ECO:0000259" key="5">
    <source>
        <dbReference type="Pfam" id="PF04542"/>
    </source>
</evidence>
<dbReference type="GO" id="GO:0003677">
    <property type="term" value="F:DNA binding"/>
    <property type="evidence" value="ECO:0007669"/>
    <property type="project" value="InterPro"/>
</dbReference>
<dbReference type="GO" id="GO:0016987">
    <property type="term" value="F:sigma factor activity"/>
    <property type="evidence" value="ECO:0007669"/>
    <property type="project" value="UniProtKB-KW"/>
</dbReference>
<dbReference type="EMBL" id="AP019860">
    <property type="protein sequence ID" value="BBM85214.1"/>
    <property type="molecule type" value="Genomic_DNA"/>
</dbReference>
<proteinExistence type="inferred from homology"/>
<evidence type="ECO:0000256" key="1">
    <source>
        <dbReference type="ARBA" id="ARBA00010641"/>
    </source>
</evidence>
<dbReference type="PANTHER" id="PTHR43133">
    <property type="entry name" value="RNA POLYMERASE ECF-TYPE SIGMA FACTO"/>
    <property type="match status" value="1"/>
</dbReference>
<dbReference type="AlphaFoldDB" id="A0A5S9INZ2"/>
<keyword evidence="2" id="KW-0805">Transcription regulation</keyword>
<dbReference type="SUPFAM" id="SSF88659">
    <property type="entry name" value="Sigma3 and sigma4 domains of RNA polymerase sigma factors"/>
    <property type="match status" value="1"/>
</dbReference>